<evidence type="ECO:0000313" key="3">
    <source>
        <dbReference type="Proteomes" id="UP000324748"/>
    </source>
</evidence>
<sequence length="123" mass="13504">MNSVSLPSQRLIQCSLENMKKHIRPPVSELAPSAPSRPRNRDRDHGATKELLGPSRNRGLHSSKGARNASPFCPSRSFLKWLRRPKGPSAGRTPSNPGGCVQVGVHRWPITVLTTFDSRSSIS</sequence>
<protein>
    <submittedName>
        <fullName evidence="2">Uncharacterized protein</fullName>
    </submittedName>
</protein>
<dbReference type="Proteomes" id="UP000324748">
    <property type="component" value="Unassembled WGS sequence"/>
</dbReference>
<gene>
    <name evidence="2" type="ORF">PGT21_027852</name>
</gene>
<reference evidence="2 3" key="1">
    <citation type="submission" date="2019-05" db="EMBL/GenBank/DDBJ databases">
        <title>Emergence of the Ug99 lineage of the wheat stem rust pathogen through somatic hybridization.</title>
        <authorList>
            <person name="Li F."/>
            <person name="Upadhyaya N.M."/>
            <person name="Sperschneider J."/>
            <person name="Matny O."/>
            <person name="Nguyen-Phuc H."/>
            <person name="Mago R."/>
            <person name="Raley C."/>
            <person name="Miller M.E."/>
            <person name="Silverstein K.A.T."/>
            <person name="Henningsen E."/>
            <person name="Hirsch C.D."/>
            <person name="Visser B."/>
            <person name="Pretorius Z.A."/>
            <person name="Steffenson B.J."/>
            <person name="Schwessinger B."/>
            <person name="Dodds P.N."/>
            <person name="Figueroa M."/>
        </authorList>
    </citation>
    <scope>NUCLEOTIDE SEQUENCE [LARGE SCALE GENOMIC DNA]</scope>
    <source>
        <strain evidence="2">21-0</strain>
    </source>
</reference>
<dbReference type="EMBL" id="VSWC01000015">
    <property type="protein sequence ID" value="KAA1113314.1"/>
    <property type="molecule type" value="Genomic_DNA"/>
</dbReference>
<comment type="caution">
    <text evidence="2">The sequence shown here is derived from an EMBL/GenBank/DDBJ whole genome shotgun (WGS) entry which is preliminary data.</text>
</comment>
<feature type="compositionally biased region" description="Basic and acidic residues" evidence="1">
    <location>
        <begin position="39"/>
        <end position="48"/>
    </location>
</feature>
<evidence type="ECO:0000256" key="1">
    <source>
        <dbReference type="SAM" id="MobiDB-lite"/>
    </source>
</evidence>
<organism evidence="2 3">
    <name type="scientific">Puccinia graminis f. sp. tritici</name>
    <dbReference type="NCBI Taxonomy" id="56615"/>
    <lineage>
        <taxon>Eukaryota</taxon>
        <taxon>Fungi</taxon>
        <taxon>Dikarya</taxon>
        <taxon>Basidiomycota</taxon>
        <taxon>Pucciniomycotina</taxon>
        <taxon>Pucciniomycetes</taxon>
        <taxon>Pucciniales</taxon>
        <taxon>Pucciniaceae</taxon>
        <taxon>Puccinia</taxon>
    </lineage>
</organism>
<name>A0A5B0QK19_PUCGR</name>
<proteinExistence type="predicted"/>
<dbReference type="AlphaFoldDB" id="A0A5B0QK19"/>
<evidence type="ECO:0000313" key="2">
    <source>
        <dbReference type="EMBL" id="KAA1113314.1"/>
    </source>
</evidence>
<feature type="region of interest" description="Disordered" evidence="1">
    <location>
        <begin position="16"/>
        <end position="73"/>
    </location>
</feature>
<accession>A0A5B0QK19</accession>
<keyword evidence="3" id="KW-1185">Reference proteome</keyword>